<dbReference type="OrthoDB" id="9760067at2"/>
<accession>A0A0G3WD19</accession>
<reference evidence="4 5" key="1">
    <citation type="submission" date="2014-10" db="EMBL/GenBank/DDBJ databases">
        <title>Genome sequence of Clostridium aceticum DSM 1496.</title>
        <authorList>
            <person name="Poehlein A."/>
            <person name="Schiel-Bengelsdorf B."/>
            <person name="Gottschalk G."/>
            <person name="Duerre P."/>
            <person name="Daniel R."/>
        </authorList>
    </citation>
    <scope>NUCLEOTIDE SEQUENCE [LARGE SCALE GENOMIC DNA]</scope>
    <source>
        <strain evidence="4 5">DSM 1496</strain>
    </source>
</reference>
<dbReference type="EMBL" id="CP009687">
    <property type="protein sequence ID" value="AKL95817.1"/>
    <property type="molecule type" value="Genomic_DNA"/>
</dbReference>
<organism evidence="4 5">
    <name type="scientific">Clostridium aceticum</name>
    <dbReference type="NCBI Taxonomy" id="84022"/>
    <lineage>
        <taxon>Bacteria</taxon>
        <taxon>Bacillati</taxon>
        <taxon>Bacillota</taxon>
        <taxon>Clostridia</taxon>
        <taxon>Eubacteriales</taxon>
        <taxon>Clostridiaceae</taxon>
        <taxon>Clostridium</taxon>
    </lineage>
</organism>
<dbReference type="InterPro" id="IPR004291">
    <property type="entry name" value="Transposase_IS66_central"/>
</dbReference>
<dbReference type="Pfam" id="PF03050">
    <property type="entry name" value="DDE_Tnp_IS66"/>
    <property type="match status" value="1"/>
</dbReference>
<dbReference type="InterPro" id="IPR024474">
    <property type="entry name" value="Znf_dom_IS66"/>
</dbReference>
<evidence type="ECO:0000259" key="2">
    <source>
        <dbReference type="Pfam" id="PF03050"/>
    </source>
</evidence>
<keyword evidence="1" id="KW-0175">Coiled coil</keyword>
<dbReference type="InterPro" id="IPR052344">
    <property type="entry name" value="Transposase-related"/>
</dbReference>
<dbReference type="PATRIC" id="fig|84022.6.peg.2386"/>
<evidence type="ECO:0000313" key="5">
    <source>
        <dbReference type="Proteomes" id="UP000035704"/>
    </source>
</evidence>
<proteinExistence type="predicted"/>
<name>A0A0G3WD19_9CLOT</name>
<evidence type="ECO:0000256" key="1">
    <source>
        <dbReference type="SAM" id="Coils"/>
    </source>
</evidence>
<dbReference type="Pfam" id="PF13005">
    <property type="entry name" value="zf-IS66"/>
    <property type="match status" value="1"/>
</dbReference>
<keyword evidence="5" id="KW-1185">Reference proteome</keyword>
<dbReference type="Proteomes" id="UP000035704">
    <property type="component" value="Chromosome"/>
</dbReference>
<protein>
    <submittedName>
        <fullName evidence="4">Transposase</fullName>
    </submittedName>
</protein>
<feature type="coiled-coil region" evidence="1">
    <location>
        <begin position="23"/>
        <end position="53"/>
    </location>
</feature>
<dbReference type="RefSeq" id="WP_052661603.1">
    <property type="nucleotide sequence ID" value="NZ_CP009687.1"/>
</dbReference>
<dbReference type="KEGG" id="cace:CACET_c23710"/>
<dbReference type="AlphaFoldDB" id="A0A0G3WD19"/>
<evidence type="ECO:0000313" key="4">
    <source>
        <dbReference type="EMBL" id="AKL95817.1"/>
    </source>
</evidence>
<feature type="domain" description="Transposase IS66 central" evidence="2">
    <location>
        <begin position="193"/>
        <end position="255"/>
    </location>
</feature>
<dbReference type="STRING" id="84022.CACET_c23710"/>
<evidence type="ECO:0000259" key="3">
    <source>
        <dbReference type="Pfam" id="PF13005"/>
    </source>
</evidence>
<gene>
    <name evidence="4" type="ORF">CACET_c23710</name>
</gene>
<dbReference type="PANTHER" id="PTHR33678:SF2">
    <property type="match status" value="1"/>
</dbReference>
<sequence length="264" mass="30823">MKYLRLSGKKSLKIKVEVDYQFKDTIESQNKTIEGLREELKKANENMEFLIKKLYGRKTEKTSVIDGQLVINDISLGLFNEAEKEADLSVLEPVPFDEPVKKTRKGYKRKNLFKDLPQQDHVYKLDESQRVCPIDGDSLSVVGKNFLRSEIKYIPAEISVVNIYQETYECRTCKKDNRPRVFNPYTPEPVLQHSYATASSVAWTMYQKFVQSVPLYRQEKGWKQMGFPISRATLSNWIIKTSEEWLIPVIEKLHEDSFNKVTRI</sequence>
<feature type="domain" description="Transposase IS66 zinc-finger binding" evidence="3">
    <location>
        <begin position="130"/>
        <end position="173"/>
    </location>
</feature>
<dbReference type="PANTHER" id="PTHR33678">
    <property type="entry name" value="BLL1576 PROTEIN"/>
    <property type="match status" value="1"/>
</dbReference>